<protein>
    <submittedName>
        <fullName evidence="1">Uncharacterized protein</fullName>
    </submittedName>
</protein>
<name>A0ACD5VCI0_AVESA</name>
<dbReference type="Proteomes" id="UP001732700">
    <property type="component" value="Chromosome 3A"/>
</dbReference>
<proteinExistence type="predicted"/>
<accession>A0ACD5VCI0</accession>
<evidence type="ECO:0000313" key="2">
    <source>
        <dbReference type="Proteomes" id="UP001732700"/>
    </source>
</evidence>
<keyword evidence="2" id="KW-1185">Reference proteome</keyword>
<reference evidence="1" key="1">
    <citation type="submission" date="2021-05" db="EMBL/GenBank/DDBJ databases">
        <authorList>
            <person name="Scholz U."/>
            <person name="Mascher M."/>
            <person name="Fiebig A."/>
        </authorList>
    </citation>
    <scope>NUCLEOTIDE SEQUENCE [LARGE SCALE GENOMIC DNA]</scope>
</reference>
<organism evidence="1 2">
    <name type="scientific">Avena sativa</name>
    <name type="common">Oat</name>
    <dbReference type="NCBI Taxonomy" id="4498"/>
    <lineage>
        <taxon>Eukaryota</taxon>
        <taxon>Viridiplantae</taxon>
        <taxon>Streptophyta</taxon>
        <taxon>Embryophyta</taxon>
        <taxon>Tracheophyta</taxon>
        <taxon>Spermatophyta</taxon>
        <taxon>Magnoliopsida</taxon>
        <taxon>Liliopsida</taxon>
        <taxon>Poales</taxon>
        <taxon>Poaceae</taxon>
        <taxon>BOP clade</taxon>
        <taxon>Pooideae</taxon>
        <taxon>Poodae</taxon>
        <taxon>Poeae</taxon>
        <taxon>Poeae Chloroplast Group 1 (Aveneae type)</taxon>
        <taxon>Aveninae</taxon>
        <taxon>Avena</taxon>
    </lineage>
</organism>
<dbReference type="EnsemblPlants" id="AVESA.00010b.r2.3AG0419610.1">
    <property type="protein sequence ID" value="AVESA.00010b.r2.3AG0419610.1.CDS.1"/>
    <property type="gene ID" value="AVESA.00010b.r2.3AG0419610"/>
</dbReference>
<evidence type="ECO:0000313" key="1">
    <source>
        <dbReference type="EnsemblPlants" id="AVESA.00010b.r2.3AG0419610.1.CDS.1"/>
    </source>
</evidence>
<sequence>MKIGPMSKAARTAAAVRDLLALLAKATHLTDQQKLARLQERLAFSKAVRADIECYSAMEEEEVVEEYRRAGKLHNYDQDKEWKKRFARVAKLHPCHWGKQMMADIQEYTYYLEEDEDDFKIGLYSLIGDEILG</sequence>
<reference evidence="1" key="2">
    <citation type="submission" date="2025-09" db="UniProtKB">
        <authorList>
            <consortium name="EnsemblPlants"/>
        </authorList>
    </citation>
    <scope>IDENTIFICATION</scope>
</reference>